<dbReference type="SUPFAM" id="SSF55545">
    <property type="entry name" value="beta-N-acetylhexosaminidase-like domain"/>
    <property type="match status" value="1"/>
</dbReference>
<sequence length="1331" mass="147239">MKNVTLFALVLAAMPTGGVWAQETVNLTPVPKEIQVGKGALTLPQKFTVNLNGLADSVRTEAEKFIEVYTKVSGADVSIVNQADASSVIHLKMNTGANNLGPEAYKLKITEQEITIEAETTRGFYYAFQSLKKLMPPCVMAEVEDPDVTTFILPVVDINDAPKFQYRGYMLDVCRHFFTVDEIKRILDVMSYYKMNKFHWHLTEDQGWRVEIKKYPKLTTIASVREFSWNTEYIPGGQRYRTYEPYGPYFYTQDEIKDVVKYAQERHIDIIPEVDMPGHFAAAMTAYPEYSCNPQGAHNVWTDGGVSSDVLNVANPEAVQFAKDIMTELMALFPYPYFHIGGDECPTTAWQNNKQCQDMMKEYGYTNYRQLQSHFIHELADHAAAHGKKLFVWNEAISASGADVEMIQKAGATVMCWTGADAAAKKAAELGLNNVLTPQPTLYINRKAGTDPSEPHAVGSGNDATLQQVYGYNPGYGVAANLQKYYTGVQGTFWTEHVSEAGHVEYLTFPRLIAIAETGWSPTEKKNFNDFCNRMKQDTVLLNYNNYQYAPYYIKDLSSSNLVLPTPSTLEKKVWYRLVTMASDQRDNMCLELLREGSSQIAQYGNKGAQAGRLWSGAMVAEGAEGYDYQWWALVEDPQNPGKYALTCKAFPNGSVNPTATADNNTGRWSYDEEGMHYNFTIVTGSYYGQNGDNYYYAIKSDKHASNYFNMGAGGQGYAVNLYSDPADGNGGLWEFQPLDRSLTISPDGLISEAKTLLEHAAYYEAGKPQIGKYDQAKADALKAVIEKEDATADEIQTAIEAMEATLGVPQDGDQIRITNAVEGSYKGLSVSDQDGLLKTSDSKWSSDIWVVESSAANSFALKNLVSGKYINGNANPLTLGTEQTAYKYSFNPSYQDFTLATAENKALFPVSVNYSTNPGCIYVDGVRPQGAAWKLDKVWQVKYECVDTEGNDLGTYYEAVADGANVICKAPEIPNFEVLNYAESQAEAPVVENIAQNQTVKVVYQRTAYTLSYDYRDEMGNLLETGTDTVKVGESTEIAYPEIPYYTFKEATVATGTYTPVQDEVITAVYTTEALYTGFKAVGDYVTELEAGKQYLFFNATSADERKGYLNVAANGQILTTKVTEGAPTFVWTLLGGTSENKFKVMSYNNKYIPTLPNGQAVTVNNAGDTFTFTLNSDNETWTIKGSNGSYWNGNAGSMTGWSGAHPYKVYTFVAVPYFEVKCSYVDDQGNAITDLSAATALVKGGDSYVINAPELDGYEKPVVNVSEDQLASVSANLNIEVVYKKMSTGIENVEAAQKADGELYDLSGRKLDKATQKGIYIENGQKVFK</sequence>
<dbReference type="EMBL" id="JAUDCF010000017">
    <property type="protein sequence ID" value="MDM8145901.1"/>
    <property type="molecule type" value="Genomic_DNA"/>
</dbReference>
<evidence type="ECO:0000259" key="7">
    <source>
        <dbReference type="Pfam" id="PF00728"/>
    </source>
</evidence>
<dbReference type="InterPro" id="IPR015882">
    <property type="entry name" value="HEX_bac_N"/>
</dbReference>
<dbReference type="CDD" id="cd23432">
    <property type="entry name" value="beta-trefoil_Ricin_EndoBetaGal-like"/>
    <property type="match status" value="1"/>
</dbReference>
<evidence type="ECO:0000256" key="6">
    <source>
        <dbReference type="SAM" id="SignalP"/>
    </source>
</evidence>
<evidence type="ECO:0000256" key="2">
    <source>
        <dbReference type="ARBA" id="ARBA00006285"/>
    </source>
</evidence>
<evidence type="ECO:0000256" key="1">
    <source>
        <dbReference type="ARBA" id="ARBA00001231"/>
    </source>
</evidence>
<dbReference type="InterPro" id="IPR015883">
    <property type="entry name" value="Glyco_hydro_20_cat"/>
</dbReference>
<evidence type="ECO:0000256" key="3">
    <source>
        <dbReference type="ARBA" id="ARBA00012663"/>
    </source>
</evidence>
<comment type="similarity">
    <text evidence="2">Belongs to the glycosyl hydrolase 20 family.</text>
</comment>
<dbReference type="Proteomes" id="UP001228403">
    <property type="component" value="Unassembled WGS sequence"/>
</dbReference>
<dbReference type="SUPFAM" id="SSF51445">
    <property type="entry name" value="(Trans)glycosidases"/>
    <property type="match status" value="1"/>
</dbReference>
<reference evidence="9 10" key="1">
    <citation type="submission" date="2023-06" db="EMBL/GenBank/DDBJ databases">
        <authorList>
            <person name="Zeman M."/>
            <person name="Kubasova T."/>
            <person name="Jahodarova E."/>
            <person name="Nykrynova M."/>
            <person name="Rychlik I."/>
        </authorList>
    </citation>
    <scope>NUCLEOTIDE SEQUENCE [LARGE SCALE GENOMIC DNA]</scope>
    <source>
        <strain evidence="9 10">ET4</strain>
    </source>
</reference>
<gene>
    <name evidence="9" type="ORF">QUW02_08205</name>
</gene>
<keyword evidence="10" id="KW-1185">Reference proteome</keyword>
<dbReference type="EC" id="3.2.1.52" evidence="3"/>
<dbReference type="PANTHER" id="PTHR22600:SF57">
    <property type="entry name" value="BETA-N-ACETYLHEXOSAMINIDASE"/>
    <property type="match status" value="1"/>
</dbReference>
<keyword evidence="4" id="KW-0378">Hydrolase</keyword>
<dbReference type="InterPro" id="IPR029018">
    <property type="entry name" value="Hex-like_dom2"/>
</dbReference>
<feature type="chain" id="PRO_5045761997" description="beta-N-acetylhexosaminidase" evidence="6">
    <location>
        <begin position="22"/>
        <end position="1331"/>
    </location>
</feature>
<dbReference type="PANTHER" id="PTHR22600">
    <property type="entry name" value="BETA-HEXOSAMINIDASE"/>
    <property type="match status" value="1"/>
</dbReference>
<evidence type="ECO:0000313" key="9">
    <source>
        <dbReference type="EMBL" id="MDM8145901.1"/>
    </source>
</evidence>
<feature type="domain" description="Beta-hexosaminidase bacterial type N-terminal" evidence="8">
    <location>
        <begin position="25"/>
        <end position="138"/>
    </location>
</feature>
<organism evidence="9 10">
    <name type="scientific">Bacteroides eggerthii</name>
    <dbReference type="NCBI Taxonomy" id="28111"/>
    <lineage>
        <taxon>Bacteria</taxon>
        <taxon>Pseudomonadati</taxon>
        <taxon>Bacteroidota</taxon>
        <taxon>Bacteroidia</taxon>
        <taxon>Bacteroidales</taxon>
        <taxon>Bacteroidaceae</taxon>
        <taxon>Bacteroides</taxon>
    </lineage>
</organism>
<keyword evidence="6" id="KW-0732">Signal</keyword>
<feature type="domain" description="Glycoside hydrolase family 20 catalytic" evidence="7">
    <location>
        <begin position="164"/>
        <end position="522"/>
    </location>
</feature>
<keyword evidence="5" id="KW-0326">Glycosidase</keyword>
<accession>A0ABT7U5U4</accession>
<dbReference type="SUPFAM" id="SSF50405">
    <property type="entry name" value="Actin-crosslinking proteins"/>
    <property type="match status" value="1"/>
</dbReference>
<dbReference type="InterPro" id="IPR017853">
    <property type="entry name" value="GH"/>
</dbReference>
<evidence type="ECO:0000259" key="8">
    <source>
        <dbReference type="Pfam" id="PF02838"/>
    </source>
</evidence>
<proteinExistence type="inferred from homology"/>
<dbReference type="PRINTS" id="PR00738">
    <property type="entry name" value="GLHYDRLASE20"/>
</dbReference>
<evidence type="ECO:0000256" key="5">
    <source>
        <dbReference type="ARBA" id="ARBA00023295"/>
    </source>
</evidence>
<dbReference type="CDD" id="cd06563">
    <property type="entry name" value="GH20_chitobiase-like"/>
    <property type="match status" value="1"/>
</dbReference>
<feature type="signal peptide" evidence="6">
    <location>
        <begin position="1"/>
        <end position="21"/>
    </location>
</feature>
<reference evidence="10" key="2">
    <citation type="submission" date="2023-07" db="EMBL/GenBank/DDBJ databases">
        <title>Identification and characterization of horizontal gene transfer across gut microbiota members of farm animals based on homology search.</title>
        <authorList>
            <person name="Schwarzerova J."/>
            <person name="Nykrynova M."/>
            <person name="Jureckova K."/>
            <person name="Cejkova D."/>
            <person name="Rychlik I."/>
        </authorList>
    </citation>
    <scope>NUCLEOTIDE SEQUENCE [LARGE SCALE GENOMIC DNA]</scope>
    <source>
        <strain evidence="10">ET4</strain>
    </source>
</reference>
<protein>
    <recommendedName>
        <fullName evidence="3">beta-N-acetylhexosaminidase</fullName>
        <ecNumber evidence="3">3.2.1.52</ecNumber>
    </recommendedName>
</protein>
<evidence type="ECO:0000256" key="4">
    <source>
        <dbReference type="ARBA" id="ARBA00022801"/>
    </source>
</evidence>
<dbReference type="Pfam" id="PF00728">
    <property type="entry name" value="Glyco_hydro_20"/>
    <property type="match status" value="1"/>
</dbReference>
<comment type="caution">
    <text evidence="9">The sequence shown here is derived from an EMBL/GenBank/DDBJ whole genome shotgun (WGS) entry which is preliminary data.</text>
</comment>
<comment type="catalytic activity">
    <reaction evidence="1">
        <text>Hydrolysis of terminal non-reducing N-acetyl-D-hexosamine residues in N-acetyl-beta-D-hexosaminides.</text>
        <dbReference type="EC" id="3.2.1.52"/>
    </reaction>
</comment>
<dbReference type="InterPro" id="IPR008999">
    <property type="entry name" value="Actin-crosslinking"/>
</dbReference>
<name>A0ABT7U5U4_9BACE</name>
<dbReference type="Gene3D" id="3.20.20.80">
    <property type="entry name" value="Glycosidases"/>
    <property type="match status" value="1"/>
</dbReference>
<dbReference type="Pfam" id="PF02838">
    <property type="entry name" value="Glyco_hydro_20b"/>
    <property type="match status" value="1"/>
</dbReference>
<dbReference type="Gene3D" id="3.30.379.10">
    <property type="entry name" value="Chitobiase/beta-hexosaminidase domain 2-like"/>
    <property type="match status" value="1"/>
</dbReference>
<dbReference type="InterPro" id="IPR025705">
    <property type="entry name" value="Beta_hexosaminidase_sua/sub"/>
</dbReference>
<evidence type="ECO:0000313" key="10">
    <source>
        <dbReference type="Proteomes" id="UP001228403"/>
    </source>
</evidence>